<protein>
    <recommendedName>
        <fullName evidence="3">Actin-related protein 5</fullName>
    </recommendedName>
</protein>
<dbReference type="InterPro" id="IPR043129">
    <property type="entry name" value="ATPase_NBD"/>
</dbReference>
<evidence type="ECO:0000256" key="10">
    <source>
        <dbReference type="ARBA" id="ARBA00023242"/>
    </source>
</evidence>
<sequence>MNDSSAMDVTSANIFKFKDGYLKVTPDKVQDYPTSLRDSGMPLIIDNGSCFCRVGWASDPAPRLVFRNLIARQRGGGGGGASGASRRGDHPDAPQVGNDILPNVEAVRWLLKTPFDRDAVTNYAAQETVLDHALGRLGVDTEGEVQHPLVLTETLCNPNYCRHLMSELLFECYHVPKVAFGVDSLFSFYNNFPDAGTLDGLVLASGYQTTHILPMVQGRLDSKRCKRINVGGAHAVAFMHKLLQLKYPAHFAAINLSRAEELVNEHTYVALDFNAELAKFRSPAYCDKHMHRIQLPFTPLPGWSSDDKKQDRKQQQIKRLQEINAKRREERLAGEEEKLQQLKSVQELLEDEDEEGYQTALRELGYSSGAELQSMVDKLNETIQKIKDKIQGVESKPTSQSQADGSQTDQSHKDDTRSKSPGADIKDPNSEQGNVCDLDLLLRDVDQDYDSKQTSPQPAARMTFDLAEYYQLQLSVERIRIPEIVFQPSIMGHDQAGLAETLEHVLRSYDSKMQDRLVQRVFLTGGNMLYPGMKQRVEAELLAMRPFQSTFQVFAAGDPVLDSWHGAKKWASDAALAGDCFVTREEYLEKGGEYLREHAASNRFRPNPTVIRS</sequence>
<keyword evidence="4" id="KW-0227">DNA damage</keyword>
<dbReference type="FunFam" id="3.30.420.40:FF:000122">
    <property type="entry name" value="ARP5 actin-related protein 5 homolog"/>
    <property type="match status" value="1"/>
</dbReference>
<dbReference type="GO" id="GO:0005634">
    <property type="term" value="C:nucleus"/>
    <property type="evidence" value="ECO:0007669"/>
    <property type="project" value="UniProtKB-SubCell"/>
</dbReference>
<keyword evidence="9" id="KW-0234">DNA repair</keyword>
<dbReference type="Pfam" id="PF00022">
    <property type="entry name" value="Actin"/>
    <property type="match status" value="2"/>
</dbReference>
<dbReference type="FunFam" id="3.30.420.40:FF:000048">
    <property type="entry name" value="ARP5 actin-related protein 5 homolog"/>
    <property type="match status" value="1"/>
</dbReference>
<dbReference type="GeneID" id="110975811"/>
<evidence type="ECO:0000256" key="5">
    <source>
        <dbReference type="ARBA" id="ARBA00023015"/>
    </source>
</evidence>
<dbReference type="GO" id="GO:0060255">
    <property type="term" value="P:regulation of macromolecule metabolic process"/>
    <property type="evidence" value="ECO:0007669"/>
    <property type="project" value="UniProtKB-ARBA"/>
</dbReference>
<feature type="compositionally biased region" description="Polar residues" evidence="11">
    <location>
        <begin position="396"/>
        <end position="409"/>
    </location>
</feature>
<feature type="compositionally biased region" description="Basic and acidic residues" evidence="11">
    <location>
        <begin position="410"/>
        <end position="429"/>
    </location>
</feature>
<evidence type="ECO:0000256" key="2">
    <source>
        <dbReference type="ARBA" id="ARBA00006021"/>
    </source>
</evidence>
<keyword evidence="6" id="KW-0175">Coiled coil</keyword>
<comment type="subcellular location">
    <subcellularLocation>
        <location evidence="1">Nucleus</location>
    </subcellularLocation>
</comment>
<organism evidence="12 13">
    <name type="scientific">Acanthaster planci</name>
    <name type="common">Crown-of-thorns starfish</name>
    <dbReference type="NCBI Taxonomy" id="133434"/>
    <lineage>
        <taxon>Eukaryota</taxon>
        <taxon>Metazoa</taxon>
        <taxon>Echinodermata</taxon>
        <taxon>Eleutherozoa</taxon>
        <taxon>Asterozoa</taxon>
        <taxon>Asteroidea</taxon>
        <taxon>Valvatacea</taxon>
        <taxon>Valvatida</taxon>
        <taxon>Acanthasteridae</taxon>
        <taxon>Acanthaster</taxon>
    </lineage>
</organism>
<dbReference type="PANTHER" id="PTHR11937">
    <property type="entry name" value="ACTIN"/>
    <property type="match status" value="1"/>
</dbReference>
<comment type="similarity">
    <text evidence="2">Belongs to the actin family. ARP5 subfamily.</text>
</comment>
<evidence type="ECO:0000256" key="11">
    <source>
        <dbReference type="SAM" id="MobiDB-lite"/>
    </source>
</evidence>
<dbReference type="Proteomes" id="UP000694845">
    <property type="component" value="Unplaced"/>
</dbReference>
<name>A0A8B7XTX5_ACAPL</name>
<evidence type="ECO:0000256" key="6">
    <source>
        <dbReference type="ARBA" id="ARBA00023054"/>
    </source>
</evidence>
<keyword evidence="5" id="KW-0805">Transcription regulation</keyword>
<accession>A0A8B7XTX5</accession>
<dbReference type="OrthoDB" id="7340501at2759"/>
<evidence type="ECO:0000256" key="4">
    <source>
        <dbReference type="ARBA" id="ARBA00022763"/>
    </source>
</evidence>
<dbReference type="CDD" id="cd10211">
    <property type="entry name" value="ASKHA_NBD_Arp5"/>
    <property type="match status" value="1"/>
</dbReference>
<keyword evidence="7" id="KW-0804">Transcription</keyword>
<dbReference type="CTD" id="79913"/>
<reference evidence="13" key="1">
    <citation type="submission" date="2025-08" db="UniProtKB">
        <authorList>
            <consortium name="RefSeq"/>
        </authorList>
    </citation>
    <scope>IDENTIFICATION</scope>
</reference>
<dbReference type="Gene3D" id="3.90.640.10">
    <property type="entry name" value="Actin, Chain A, domain 4"/>
    <property type="match status" value="2"/>
</dbReference>
<keyword evidence="8" id="KW-0233">DNA recombination</keyword>
<dbReference type="InterPro" id="IPR004000">
    <property type="entry name" value="Actin"/>
</dbReference>
<dbReference type="GO" id="GO:0006310">
    <property type="term" value="P:DNA recombination"/>
    <property type="evidence" value="ECO:0007669"/>
    <property type="project" value="UniProtKB-KW"/>
</dbReference>
<dbReference type="KEGG" id="aplc:110975811"/>
<dbReference type="FunFam" id="3.90.640.10:FF:000016">
    <property type="entry name" value="ARP5 actin-related protein 5 homolog"/>
    <property type="match status" value="1"/>
</dbReference>
<keyword evidence="12" id="KW-1185">Reference proteome</keyword>
<feature type="region of interest" description="Disordered" evidence="11">
    <location>
        <begin position="74"/>
        <end position="98"/>
    </location>
</feature>
<dbReference type="GO" id="GO:0006281">
    <property type="term" value="P:DNA repair"/>
    <property type="evidence" value="ECO:0007669"/>
    <property type="project" value="UniProtKB-KW"/>
</dbReference>
<dbReference type="GO" id="GO:0019219">
    <property type="term" value="P:regulation of nucleobase-containing compound metabolic process"/>
    <property type="evidence" value="ECO:0007669"/>
    <property type="project" value="UniProtKB-ARBA"/>
</dbReference>
<evidence type="ECO:0000256" key="9">
    <source>
        <dbReference type="ARBA" id="ARBA00023204"/>
    </source>
</evidence>
<proteinExistence type="inferred from homology"/>
<keyword evidence="10" id="KW-0539">Nucleus</keyword>
<evidence type="ECO:0000256" key="1">
    <source>
        <dbReference type="ARBA" id="ARBA00004123"/>
    </source>
</evidence>
<evidence type="ECO:0000313" key="12">
    <source>
        <dbReference type="Proteomes" id="UP000694845"/>
    </source>
</evidence>
<dbReference type="Gene3D" id="3.30.420.40">
    <property type="match status" value="4"/>
</dbReference>
<evidence type="ECO:0000256" key="3">
    <source>
        <dbReference type="ARBA" id="ARBA00021612"/>
    </source>
</evidence>
<dbReference type="SUPFAM" id="SSF53067">
    <property type="entry name" value="Actin-like ATPase domain"/>
    <property type="match status" value="2"/>
</dbReference>
<evidence type="ECO:0000313" key="13">
    <source>
        <dbReference type="RefSeq" id="XP_022084304.1"/>
    </source>
</evidence>
<feature type="region of interest" description="Disordered" evidence="11">
    <location>
        <begin position="389"/>
        <end position="433"/>
    </location>
</feature>
<gene>
    <name evidence="13" type="primary">LOC110975811</name>
</gene>
<dbReference type="RefSeq" id="XP_022084304.1">
    <property type="nucleotide sequence ID" value="XM_022228612.1"/>
</dbReference>
<dbReference type="AlphaFoldDB" id="A0A8B7XTX5"/>
<dbReference type="SMART" id="SM00268">
    <property type="entry name" value="ACTIN"/>
    <property type="match status" value="1"/>
</dbReference>
<evidence type="ECO:0000256" key="7">
    <source>
        <dbReference type="ARBA" id="ARBA00023163"/>
    </source>
</evidence>
<evidence type="ECO:0000256" key="8">
    <source>
        <dbReference type="ARBA" id="ARBA00023172"/>
    </source>
</evidence>